<keyword evidence="2 11" id="KW-0723">Serine/threonine-protein kinase</keyword>
<reference evidence="11 12" key="1">
    <citation type="submission" date="2018-11" db="EMBL/GenBank/DDBJ databases">
        <authorList>
            <person name="Da X."/>
        </authorList>
    </citation>
    <scope>NUCLEOTIDE SEQUENCE [LARGE SCALE GENOMIC DNA]</scope>
    <source>
        <strain evidence="11 12">S14-144</strain>
    </source>
</reference>
<dbReference type="CDD" id="cd14014">
    <property type="entry name" value="STKc_PknB_like"/>
    <property type="match status" value="1"/>
</dbReference>
<keyword evidence="5 11" id="KW-0418">Kinase</keyword>
<reference evidence="11 12" key="2">
    <citation type="submission" date="2018-12" db="EMBL/GenBank/DDBJ databases">
        <title>Nakamurella antarcticus sp. nov., isolated from Antarctica South Shetland Islands soil.</title>
        <authorList>
            <person name="Peng F."/>
        </authorList>
    </citation>
    <scope>NUCLEOTIDE SEQUENCE [LARGE SCALE GENOMIC DNA]</scope>
    <source>
        <strain evidence="11 12">S14-144</strain>
    </source>
</reference>
<feature type="transmembrane region" description="Helical" evidence="9">
    <location>
        <begin position="347"/>
        <end position="369"/>
    </location>
</feature>
<dbReference type="GO" id="GO:0045717">
    <property type="term" value="P:negative regulation of fatty acid biosynthetic process"/>
    <property type="evidence" value="ECO:0007669"/>
    <property type="project" value="UniProtKB-ARBA"/>
</dbReference>
<evidence type="ECO:0000256" key="3">
    <source>
        <dbReference type="ARBA" id="ARBA00022679"/>
    </source>
</evidence>
<evidence type="ECO:0000256" key="2">
    <source>
        <dbReference type="ARBA" id="ARBA00022527"/>
    </source>
</evidence>
<evidence type="ECO:0000313" key="11">
    <source>
        <dbReference type="EMBL" id="AZI56941.1"/>
    </source>
</evidence>
<dbReference type="FunFam" id="3.30.200.20:FF:000035">
    <property type="entry name" value="Serine/threonine protein kinase Stk1"/>
    <property type="match status" value="1"/>
</dbReference>
<dbReference type="Proteomes" id="UP000268084">
    <property type="component" value="Chromosome"/>
</dbReference>
<evidence type="ECO:0000256" key="8">
    <source>
        <dbReference type="ARBA" id="ARBA00048679"/>
    </source>
</evidence>
<dbReference type="InterPro" id="IPR008271">
    <property type="entry name" value="Ser/Thr_kinase_AS"/>
</dbReference>
<dbReference type="PANTHER" id="PTHR43289">
    <property type="entry name" value="MITOGEN-ACTIVATED PROTEIN KINASE KINASE KINASE 20-RELATED"/>
    <property type="match status" value="1"/>
</dbReference>
<gene>
    <name evidence="11" type="ORF">EH165_00895</name>
</gene>
<accession>A0A3G8ZT26</accession>
<dbReference type="OrthoDB" id="308915at2"/>
<evidence type="ECO:0000313" key="12">
    <source>
        <dbReference type="Proteomes" id="UP000268084"/>
    </source>
</evidence>
<keyword evidence="4" id="KW-0547">Nucleotide-binding</keyword>
<dbReference type="PROSITE" id="PS50011">
    <property type="entry name" value="PROTEIN_KINASE_DOM"/>
    <property type="match status" value="1"/>
</dbReference>
<comment type="catalytic activity">
    <reaction evidence="8">
        <text>L-seryl-[protein] + ATP = O-phospho-L-seryl-[protein] + ADP + H(+)</text>
        <dbReference type="Rhea" id="RHEA:17989"/>
        <dbReference type="Rhea" id="RHEA-COMP:9863"/>
        <dbReference type="Rhea" id="RHEA-COMP:11604"/>
        <dbReference type="ChEBI" id="CHEBI:15378"/>
        <dbReference type="ChEBI" id="CHEBI:29999"/>
        <dbReference type="ChEBI" id="CHEBI:30616"/>
        <dbReference type="ChEBI" id="CHEBI:83421"/>
        <dbReference type="ChEBI" id="CHEBI:456216"/>
        <dbReference type="EC" id="2.7.11.1"/>
    </reaction>
</comment>
<dbReference type="KEGG" id="nak:EH165_00895"/>
<evidence type="ECO:0000256" key="5">
    <source>
        <dbReference type="ARBA" id="ARBA00022777"/>
    </source>
</evidence>
<evidence type="ECO:0000259" key="10">
    <source>
        <dbReference type="PROSITE" id="PS50011"/>
    </source>
</evidence>
<evidence type="ECO:0000256" key="7">
    <source>
        <dbReference type="ARBA" id="ARBA00047899"/>
    </source>
</evidence>
<dbReference type="EMBL" id="CP034170">
    <property type="protein sequence ID" value="AZI56941.1"/>
    <property type="molecule type" value="Genomic_DNA"/>
</dbReference>
<dbReference type="PROSITE" id="PS00108">
    <property type="entry name" value="PROTEIN_KINASE_ST"/>
    <property type="match status" value="1"/>
</dbReference>
<evidence type="ECO:0000256" key="9">
    <source>
        <dbReference type="SAM" id="Phobius"/>
    </source>
</evidence>
<keyword evidence="9" id="KW-0812">Transmembrane</keyword>
<keyword evidence="6" id="KW-0067">ATP-binding</keyword>
<dbReference type="SUPFAM" id="SSF56112">
    <property type="entry name" value="Protein kinase-like (PK-like)"/>
    <property type="match status" value="1"/>
</dbReference>
<evidence type="ECO:0000256" key="6">
    <source>
        <dbReference type="ARBA" id="ARBA00022840"/>
    </source>
</evidence>
<keyword evidence="3" id="KW-0808">Transferase</keyword>
<sequence>MALTPGLLLAGRYRLNRRIAVGGMGEVWEATDRTLVRTVAVKILRPELTADPEFVERFRVEAQITASLNNPGIAAVYDYGETFSYPGGPNDTAFLVMELVSGEALSAVLARTPRIPLGRVLDMLEQSGRALQDAHARGLIHRDIKPGNILITPAGQVKITDFGIAKVAHHVPVTKSGMVMGTAHYLSPEQASGGAAGPASDVYALGVVGFECLAGYRPFTGDNPVVVATAQIRNTPPPLPSDIPTPVAQLIAQALVKDPNRRYPDGASFAAAVAVVRTGLGLPPGHFGAPANFAQHRATRTPATTAVMPAVAGRSSTNMPLPPPVPQIRQAPRPVAPVSVRAQQHTGVAVVIALLVLALVAAFTTVLYFSGPASSGTLGLASEVGTATTPGWW</sequence>
<dbReference type="SMART" id="SM00220">
    <property type="entry name" value="S_TKc"/>
    <property type="match status" value="1"/>
</dbReference>
<organism evidence="11 12">
    <name type="scientific">Nakamurella antarctica</name>
    <dbReference type="NCBI Taxonomy" id="1902245"/>
    <lineage>
        <taxon>Bacteria</taxon>
        <taxon>Bacillati</taxon>
        <taxon>Actinomycetota</taxon>
        <taxon>Actinomycetes</taxon>
        <taxon>Nakamurellales</taxon>
        <taxon>Nakamurellaceae</taxon>
        <taxon>Nakamurella</taxon>
    </lineage>
</organism>
<proteinExistence type="predicted"/>
<dbReference type="GO" id="GO:0005524">
    <property type="term" value="F:ATP binding"/>
    <property type="evidence" value="ECO:0007669"/>
    <property type="project" value="UniProtKB-KW"/>
</dbReference>
<evidence type="ECO:0000256" key="4">
    <source>
        <dbReference type="ARBA" id="ARBA00022741"/>
    </source>
</evidence>
<comment type="catalytic activity">
    <reaction evidence="7">
        <text>L-threonyl-[protein] + ATP = O-phospho-L-threonyl-[protein] + ADP + H(+)</text>
        <dbReference type="Rhea" id="RHEA:46608"/>
        <dbReference type="Rhea" id="RHEA-COMP:11060"/>
        <dbReference type="Rhea" id="RHEA-COMP:11605"/>
        <dbReference type="ChEBI" id="CHEBI:15378"/>
        <dbReference type="ChEBI" id="CHEBI:30013"/>
        <dbReference type="ChEBI" id="CHEBI:30616"/>
        <dbReference type="ChEBI" id="CHEBI:61977"/>
        <dbReference type="ChEBI" id="CHEBI:456216"/>
        <dbReference type="EC" id="2.7.11.1"/>
    </reaction>
</comment>
<dbReference type="Pfam" id="PF00069">
    <property type="entry name" value="Pkinase"/>
    <property type="match status" value="1"/>
</dbReference>
<dbReference type="AlphaFoldDB" id="A0A3G8ZT26"/>
<dbReference type="InterPro" id="IPR000719">
    <property type="entry name" value="Prot_kinase_dom"/>
</dbReference>
<name>A0A3G8ZT26_9ACTN</name>
<feature type="domain" description="Protein kinase" evidence="10">
    <location>
        <begin position="13"/>
        <end position="276"/>
    </location>
</feature>
<dbReference type="Gene3D" id="1.10.510.10">
    <property type="entry name" value="Transferase(Phosphotransferase) domain 1"/>
    <property type="match status" value="1"/>
</dbReference>
<dbReference type="FunFam" id="1.10.510.10:FF:000021">
    <property type="entry name" value="Serine/threonine protein kinase"/>
    <property type="match status" value="1"/>
</dbReference>
<dbReference type="PANTHER" id="PTHR43289:SF6">
    <property type="entry name" value="SERINE_THREONINE-PROTEIN KINASE NEKL-3"/>
    <property type="match status" value="1"/>
</dbReference>
<keyword evidence="9" id="KW-0472">Membrane</keyword>
<dbReference type="GO" id="GO:0004674">
    <property type="term" value="F:protein serine/threonine kinase activity"/>
    <property type="evidence" value="ECO:0007669"/>
    <property type="project" value="UniProtKB-KW"/>
</dbReference>
<dbReference type="InterPro" id="IPR011009">
    <property type="entry name" value="Kinase-like_dom_sf"/>
</dbReference>
<keyword evidence="9" id="KW-1133">Transmembrane helix</keyword>
<protein>
    <recommendedName>
        <fullName evidence="1">non-specific serine/threonine protein kinase</fullName>
        <ecNumber evidence="1">2.7.11.1</ecNumber>
    </recommendedName>
</protein>
<dbReference type="EC" id="2.7.11.1" evidence="1"/>
<dbReference type="RefSeq" id="WP_124797626.1">
    <property type="nucleotide sequence ID" value="NZ_CP034170.1"/>
</dbReference>
<keyword evidence="12" id="KW-1185">Reference proteome</keyword>
<dbReference type="Gene3D" id="3.30.200.20">
    <property type="entry name" value="Phosphorylase Kinase, domain 1"/>
    <property type="match status" value="1"/>
</dbReference>
<evidence type="ECO:0000256" key="1">
    <source>
        <dbReference type="ARBA" id="ARBA00012513"/>
    </source>
</evidence>